<feature type="compositionally biased region" description="Basic and acidic residues" evidence="4">
    <location>
        <begin position="661"/>
        <end position="703"/>
    </location>
</feature>
<feature type="compositionally biased region" description="Basic and acidic residues" evidence="4">
    <location>
        <begin position="569"/>
        <end position="600"/>
    </location>
</feature>
<dbReference type="SUPFAM" id="SSF57903">
    <property type="entry name" value="FYVE/PHD zinc finger"/>
    <property type="match status" value="1"/>
</dbReference>
<organism evidence="6 8">
    <name type="scientific">Neospora caninum (strain Liverpool)</name>
    <dbReference type="NCBI Taxonomy" id="572307"/>
    <lineage>
        <taxon>Eukaryota</taxon>
        <taxon>Sar</taxon>
        <taxon>Alveolata</taxon>
        <taxon>Apicomplexa</taxon>
        <taxon>Conoidasida</taxon>
        <taxon>Coccidia</taxon>
        <taxon>Eucoccidiorida</taxon>
        <taxon>Eimeriorina</taxon>
        <taxon>Sarcocystidae</taxon>
        <taxon>Neospora</taxon>
    </lineage>
</organism>
<dbReference type="EMBL" id="LN714483">
    <property type="protein sequence ID" value="CEL67749.1"/>
    <property type="molecule type" value="Genomic_DNA"/>
</dbReference>
<evidence type="ECO:0000313" key="8">
    <source>
        <dbReference type="Proteomes" id="UP000007494"/>
    </source>
</evidence>
<reference evidence="6" key="2">
    <citation type="submission" date="2011-03" db="EMBL/GenBank/DDBJ databases">
        <title>Comparative genomics and transcriptomics of Neospora caninum and Toxoplasma gondii.</title>
        <authorList>
            <person name="Reid A.J."/>
            <person name="Sohal A."/>
            <person name="Harris D."/>
            <person name="Quail M."/>
            <person name="Sanders M."/>
            <person name="Berriman M."/>
            <person name="Wastling J.M."/>
            <person name="Pain A."/>
        </authorList>
    </citation>
    <scope>NUCLEOTIDE SEQUENCE</scope>
    <source>
        <strain evidence="6">Liverpool</strain>
    </source>
</reference>
<feature type="compositionally biased region" description="Polar residues" evidence="4">
    <location>
        <begin position="183"/>
        <end position="192"/>
    </location>
</feature>
<feature type="region of interest" description="Disordered" evidence="4">
    <location>
        <begin position="1055"/>
        <end position="1121"/>
    </location>
</feature>
<dbReference type="OrthoDB" id="332123at2759"/>
<dbReference type="GO" id="GO:0008270">
    <property type="term" value="F:zinc ion binding"/>
    <property type="evidence" value="ECO:0007669"/>
    <property type="project" value="UniProtKB-KW"/>
</dbReference>
<feature type="compositionally biased region" description="Acidic residues" evidence="4">
    <location>
        <begin position="806"/>
        <end position="815"/>
    </location>
</feature>
<dbReference type="InterPro" id="IPR013083">
    <property type="entry name" value="Znf_RING/FYVE/PHD"/>
</dbReference>
<feature type="compositionally biased region" description="Basic and acidic residues" evidence="4">
    <location>
        <begin position="1093"/>
        <end position="1109"/>
    </location>
</feature>
<feature type="region of interest" description="Disordered" evidence="4">
    <location>
        <begin position="497"/>
        <end position="981"/>
    </location>
</feature>
<gene>
    <name evidence="7" type="ORF">BN1204_035380</name>
    <name evidence="6" type="ORF">NCLIV_035380</name>
</gene>
<dbReference type="InterPro" id="IPR011011">
    <property type="entry name" value="Znf_FYVE_PHD"/>
</dbReference>
<feature type="compositionally biased region" description="Basic and acidic residues" evidence="4">
    <location>
        <begin position="613"/>
        <end position="644"/>
    </location>
</feature>
<keyword evidence="2" id="KW-0863">Zinc-finger</keyword>
<dbReference type="Proteomes" id="UP000007494">
    <property type="component" value="Chromosome VIII"/>
</dbReference>
<dbReference type="RefSeq" id="XP_003883789.1">
    <property type="nucleotide sequence ID" value="XM_003883740.1"/>
</dbReference>
<evidence type="ECO:0000313" key="7">
    <source>
        <dbReference type="EMBL" id="CEL67749.1"/>
    </source>
</evidence>
<dbReference type="SMART" id="SM00249">
    <property type="entry name" value="PHD"/>
    <property type="match status" value="1"/>
</dbReference>
<evidence type="ECO:0000259" key="5">
    <source>
        <dbReference type="SMART" id="SM00249"/>
    </source>
</evidence>
<feature type="domain" description="Zinc finger PHD-type" evidence="5">
    <location>
        <begin position="1007"/>
        <end position="1132"/>
    </location>
</feature>
<feature type="compositionally biased region" description="Low complexity" evidence="4">
    <location>
        <begin position="229"/>
        <end position="240"/>
    </location>
</feature>
<evidence type="ECO:0000256" key="3">
    <source>
        <dbReference type="ARBA" id="ARBA00022833"/>
    </source>
</evidence>
<feature type="compositionally biased region" description="Basic and acidic residues" evidence="4">
    <location>
        <begin position="849"/>
        <end position="859"/>
    </location>
</feature>
<feature type="region of interest" description="Disordered" evidence="4">
    <location>
        <begin position="152"/>
        <end position="272"/>
    </location>
</feature>
<name>F0VJ46_NEOCL</name>
<feature type="compositionally biased region" description="Low complexity" evidence="4">
    <location>
        <begin position="1579"/>
        <end position="1593"/>
    </location>
</feature>
<protein>
    <recommendedName>
        <fullName evidence="5">Zinc finger PHD-type domain-containing protein</fullName>
    </recommendedName>
</protein>
<dbReference type="Gene3D" id="3.30.40.10">
    <property type="entry name" value="Zinc/RING finger domain, C3HC4 (zinc finger)"/>
    <property type="match status" value="1"/>
</dbReference>
<feature type="compositionally biased region" description="Basic and acidic residues" evidence="4">
    <location>
        <begin position="541"/>
        <end position="551"/>
    </location>
</feature>
<feature type="compositionally biased region" description="Basic and acidic residues" evidence="4">
    <location>
        <begin position="868"/>
        <end position="877"/>
    </location>
</feature>
<dbReference type="InParanoid" id="F0VJ46"/>
<feature type="compositionally biased region" description="Basic and acidic residues" evidence="4">
    <location>
        <begin position="760"/>
        <end position="792"/>
    </location>
</feature>
<dbReference type="GeneID" id="13443246"/>
<feature type="compositionally biased region" description="Polar residues" evidence="4">
    <location>
        <begin position="22"/>
        <end position="33"/>
    </location>
</feature>
<feature type="compositionally biased region" description="Low complexity" evidence="4">
    <location>
        <begin position="104"/>
        <end position="122"/>
    </location>
</feature>
<keyword evidence="8" id="KW-1185">Reference proteome</keyword>
<feature type="compositionally biased region" description="Low complexity" evidence="4">
    <location>
        <begin position="1055"/>
        <end position="1073"/>
    </location>
</feature>
<evidence type="ECO:0000256" key="2">
    <source>
        <dbReference type="ARBA" id="ARBA00022771"/>
    </source>
</evidence>
<evidence type="ECO:0000313" key="6">
    <source>
        <dbReference type="EMBL" id="CBZ53757.1"/>
    </source>
</evidence>
<feature type="compositionally biased region" description="Low complexity" evidence="4">
    <location>
        <begin position="367"/>
        <end position="389"/>
    </location>
</feature>
<feature type="compositionally biased region" description="Low complexity" evidence="4">
    <location>
        <begin position="333"/>
        <end position="344"/>
    </location>
</feature>
<feature type="compositionally biased region" description="Basic and acidic residues" evidence="4">
    <location>
        <begin position="519"/>
        <end position="531"/>
    </location>
</feature>
<dbReference type="EMBL" id="FR823390">
    <property type="protein sequence ID" value="CBZ53757.1"/>
    <property type="molecule type" value="Genomic_DNA"/>
</dbReference>
<feature type="compositionally biased region" description="Low complexity" evidence="4">
    <location>
        <begin position="193"/>
        <end position="205"/>
    </location>
</feature>
<feature type="region of interest" description="Disordered" evidence="4">
    <location>
        <begin position="1903"/>
        <end position="1952"/>
    </location>
</feature>
<reference evidence="7" key="4">
    <citation type="journal article" date="2015" name="PLoS ONE">
        <title>Comprehensive Evaluation of Toxoplasma gondii VEG and Neospora caninum LIV Genomes with Tachyzoite Stage Transcriptome and Proteome Defines Novel Transcript Features.</title>
        <authorList>
            <person name="Ramaprasad A."/>
            <person name="Mourier T."/>
            <person name="Naeem R."/>
            <person name="Malas T.B."/>
            <person name="Moussa E."/>
            <person name="Panigrahi A."/>
            <person name="Vermont S.J."/>
            <person name="Otto T.D."/>
            <person name="Wastling J."/>
            <person name="Pain A."/>
        </authorList>
    </citation>
    <scope>NUCLEOTIDE SEQUENCE</scope>
    <source>
        <strain evidence="7">Liverpool</strain>
    </source>
</reference>
<feature type="region of interest" description="Disordered" evidence="4">
    <location>
        <begin position="1666"/>
        <end position="1686"/>
    </location>
</feature>
<proteinExistence type="predicted"/>
<evidence type="ECO:0000256" key="1">
    <source>
        <dbReference type="ARBA" id="ARBA00022723"/>
    </source>
</evidence>
<keyword evidence="1" id="KW-0479">Metal-binding</keyword>
<keyword evidence="3" id="KW-0862">Zinc</keyword>
<feature type="compositionally biased region" description="Low complexity" evidence="4">
    <location>
        <begin position="159"/>
        <end position="169"/>
    </location>
</feature>
<reference evidence="8" key="3">
    <citation type="journal article" date="2012" name="PLoS Pathog.">
        <title>Comparative genomics of the apicomplexan parasites Toxoplasma gondii and Neospora caninum: Coccidia differing in host range and transmission strategy.</title>
        <authorList>
            <person name="Reid A.J."/>
            <person name="Vermont S.J."/>
            <person name="Cotton J.A."/>
            <person name="Harris D."/>
            <person name="Hill-Cawthorne G.A."/>
            <person name="Konen-Waisman S."/>
            <person name="Latham S.M."/>
            <person name="Mourier T."/>
            <person name="Norton R."/>
            <person name="Quail M.A."/>
            <person name="Sanders M."/>
            <person name="Shanmugam D."/>
            <person name="Sohal A."/>
            <person name="Wasmuth J.D."/>
            <person name="Brunk B."/>
            <person name="Grigg M.E."/>
            <person name="Howard J.C."/>
            <person name="Parkinson J."/>
            <person name="Roos D.S."/>
            <person name="Trees A.J."/>
            <person name="Berriman M."/>
            <person name="Pain A."/>
            <person name="Wastling J.M."/>
        </authorList>
    </citation>
    <scope>NUCLEOTIDE SEQUENCE [LARGE SCALE GENOMIC DNA]</scope>
    <source>
        <strain evidence="8">Liverpool</strain>
    </source>
</reference>
<feature type="compositionally biased region" description="Low complexity" evidence="4">
    <location>
        <begin position="508"/>
        <end position="518"/>
    </location>
</feature>
<feature type="compositionally biased region" description="Low complexity" evidence="4">
    <location>
        <begin position="1906"/>
        <end position="1923"/>
    </location>
</feature>
<reference evidence="6" key="1">
    <citation type="submission" date="2011-02" db="EMBL/GenBank/DDBJ databases">
        <authorList>
            <person name="Aslett M."/>
        </authorList>
    </citation>
    <scope>NUCLEOTIDE SEQUENCE</scope>
    <source>
        <strain evidence="6">Liverpool</strain>
    </source>
</reference>
<evidence type="ECO:0000256" key="4">
    <source>
        <dbReference type="SAM" id="MobiDB-lite"/>
    </source>
</evidence>
<dbReference type="eggNOG" id="ENOG502SEUV">
    <property type="taxonomic scope" value="Eukaryota"/>
</dbReference>
<dbReference type="OMA" id="STLEACW"/>
<dbReference type="InterPro" id="IPR001965">
    <property type="entry name" value="Znf_PHD"/>
</dbReference>
<feature type="region of interest" description="Disordered" evidence="4">
    <location>
        <begin position="1579"/>
        <end position="1599"/>
    </location>
</feature>
<feature type="compositionally biased region" description="Basic and acidic residues" evidence="4">
    <location>
        <begin position="720"/>
        <end position="753"/>
    </location>
</feature>
<dbReference type="VEuPathDB" id="ToxoDB:NCLIV_035380"/>
<accession>F0VJ46</accession>
<sequence>MTTTAPPGAASEEPLLDREEPSSVSKATESPAESSREAQRTPAAADGVTPEAVACGEKPESSSFSGSSAEVTPPSATAGAARAPLGQHAPSNANSHSSSREDPGGSVSGSPASSDDPAAGGARTKKGMSRELLKLLSGSGNSFDELCFAFSHRSRHASSESPLLSSVSGRGRRREESRTGTSWPETNSREQGSVSDPSSSSDPVSAGSRAPGGRSASTSKKQEARGTRAPAKTASTSSAHSKTKTEKLSPSSPRASKGAARSEGEASPTGCVCDDAETAKAVAAALAAEMETCRELSSLLKNGKKGTDQGVVSEEILLALSGQKSRRPTRSCAAPAQPQAQAAPKGQRKGRTHVSADACGSDSNSMLARSSRALASPASLASPPSLVSPKHGTSPRARQKTGSAASARQAPETSAEAGGKRDEKAGGKRDRKADGKRDEKAQTDSRSVLEDTDEATQAAIAALLAEEIGSSKEAAKLLAGEGKVQAYERLVVSFAGGIGSRRRTTRQLATLSASTESASGKETRDNVPGEKRGKKGITAKGGDRGQGEDAQKCCAAPSASACGEAGGRTGDRGQHKDARGVEGEAEAGRRKQRGESDGVSRQRKAVAALPDSPSERREEEKAGSDGIVKEDAGSKRTALQREAETSEDEALCPQMGRRMKRDIVKAGRVEEDRKKRAAQESDEEDKWKVKEAKGQAKTGEKRGQQAKRRRKVQAREEEEGGKNEGEEGKSESAGRQERQRAEPELKKRERDFETNEGDEGPLRDDEKKLTETEERPQPVRATKSDEGEDKLSPAKRARKQIKSSEEEASTTAEEEQAVKQEMETNGTLLFDSPRPETAAAEDGLFSRNSEGDGVPHGEGEDAAVSASRHSETARDEQTTLEAESSAGCRTHGESRASETGRATNGGAEEAPRTGEDQAEEREEVVQSADEGEETSDRRRPSLPTSSDMDGRRCRGKPGRNPEGTGTTLEESDGQAGAREGRVTCGEARPLKIRKRVIKANAAVNFTLCGICGAFGDVLCCDFCPRVFHPACLFKYTPLRVFVPVELRAAANALSASAASSPSPAASSRATPAPDWASLPPPPPPLPGYQSHSRVREDERGRKAGGEKQRRSPAAGRDSEEDSSMLWMCPDCYGVPYSASRPVEHPAWRIKCLDWRRIAEDESSLFLSFPNLDAVQPYFGDEDAWRSFRDRKGQKLLKRSAQIAKTVVGAAGKGGGDRQIPAKTVFLRLADFPLTPARHLLHAMGKKTALQAVAFLKNLLLRVASSSKEEEQMNFLEFGAEVAYLLTNLLGYLGASRHLVDPIVDAASCILLLWSKRRRKLGKEAIMTDEALIFSTLEACWAQLVLHRYSTTSGLRAAPATPKTTLSCSLGEQKLYYREWKEEVERSIAASRLEFLYFDFRAGQLLYYDLSTCPNCDRSGGVSGRYAVCSLCNFHLPPEWACVDFGRLFEQLVWGSLMQRAGINPCEVKKGRSCWGGSSPVEQILLEMKSSLRPWRNRLDLGTEDWKNQVYMVAHALFVVSGWGRYRLDLRERFWLPDTRFLRFALHEAMLIGDVELTGEILHSLHLFVVSESPRRLNSASSAALSGPGDGAAARRPPRVLTEEEEEELQAEQFAIDLAIQHGIIYLLYRQSKSHRGCWTTKQDSFYKTFHTSFCAAIGLIRPHRGSSPKSSSCSSQTPVALPSSAQTVDRTHSEWQRLFCSSWPAASVSLASPTAVDFLGASRAAMLGPAVSRARRAADDASPVFPLSCGAPHSLRPRGKDDVAIRIATVKVFVRRPLRRMSSSLWRRLCASSLAACRNSKKSVKLFGEKGLLGPDVFGKSDEITVGVYSFQGICCVSLDDLSTLLLCEPAFLEHRVLAFIRTALVLPVVDAQQARPNRHVPPEFHRYFTAFENRNCLNGGEETARASVSASPESPSSSACAAADERRKEDDDLSPGSSGRLGSDGRGGSKARGTKKLFSLLDLKELLTLQAMMGIAEALVLPVEENIGALLRAVESQVFKPVDVQKG</sequence>
<feature type="compositionally biased region" description="Basic and acidic residues" evidence="4">
    <location>
        <begin position="418"/>
        <end position="449"/>
    </location>
</feature>
<feature type="region of interest" description="Disordered" evidence="4">
    <location>
        <begin position="1"/>
        <end position="126"/>
    </location>
</feature>
<feature type="compositionally biased region" description="Low complexity" evidence="4">
    <location>
        <begin position="88"/>
        <end position="97"/>
    </location>
</feature>
<feature type="region of interest" description="Disordered" evidence="4">
    <location>
        <begin position="321"/>
        <end position="453"/>
    </location>
</feature>